<dbReference type="EMBL" id="BHZC01000001">
    <property type="protein sequence ID" value="GCD35712.1"/>
    <property type="molecule type" value="Genomic_DNA"/>
</dbReference>
<protein>
    <recommendedName>
        <fullName evidence="4">4Fe-4S Wbl-type domain-containing protein</fullName>
    </recommendedName>
</protein>
<accession>A0A7U9KUM9</accession>
<comment type="caution">
    <text evidence="2">The sequence shown here is derived from an EMBL/GenBank/DDBJ whole genome shotgun (WGS) entry which is preliminary data.</text>
</comment>
<name>A0A7U9KUM9_9ACTN</name>
<dbReference type="AlphaFoldDB" id="A0A7U9KUM9"/>
<evidence type="ECO:0000256" key="1">
    <source>
        <dbReference type="SAM" id="MobiDB-lite"/>
    </source>
</evidence>
<organism evidence="2 3">
    <name type="scientific">Streptomyces chrestomyceticus JCM 4735</name>
    <dbReference type="NCBI Taxonomy" id="1306181"/>
    <lineage>
        <taxon>Bacteria</taxon>
        <taxon>Bacillati</taxon>
        <taxon>Actinomycetota</taxon>
        <taxon>Actinomycetes</taxon>
        <taxon>Kitasatosporales</taxon>
        <taxon>Streptomycetaceae</taxon>
        <taxon>Streptomyces</taxon>
    </lineage>
</organism>
<proteinExistence type="predicted"/>
<feature type="region of interest" description="Disordered" evidence="1">
    <location>
        <begin position="131"/>
        <end position="152"/>
    </location>
</feature>
<evidence type="ECO:0000313" key="3">
    <source>
        <dbReference type="Proteomes" id="UP000287830"/>
    </source>
</evidence>
<gene>
    <name evidence="2" type="ORF">OEIGOIKO_03458</name>
</gene>
<reference evidence="2 3" key="1">
    <citation type="submission" date="2018-11" db="EMBL/GenBank/DDBJ databases">
        <title>Whole genome sequence of Streptomyces chrestomyceticus NBRC 13444(T).</title>
        <authorList>
            <person name="Komaki H."/>
            <person name="Tamura T."/>
        </authorList>
    </citation>
    <scope>NUCLEOTIDE SEQUENCE [LARGE SCALE GENOMIC DNA]</scope>
    <source>
        <strain evidence="2 3">NBRC 13444</strain>
    </source>
</reference>
<dbReference type="Proteomes" id="UP000287830">
    <property type="component" value="Unassembled WGS sequence"/>
</dbReference>
<evidence type="ECO:0000313" key="2">
    <source>
        <dbReference type="EMBL" id="GCD35712.1"/>
    </source>
</evidence>
<evidence type="ECO:0008006" key="4">
    <source>
        <dbReference type="Google" id="ProtNLM"/>
    </source>
</evidence>
<sequence>MITPTKPSTWIDLVPCAAKDGYVPDASQVDSPSDLIAASTPLMQNCADSCPFISRCYERVRPEAGRFDGVCAARVWINGRVVAKAEGAPALGKLPSRAGSCGTSGGVAGHGRVGEPLCGECREVALRAQVRSAGPASIRKRSRGKSSVASAA</sequence>